<dbReference type="Proteomes" id="UP001155128">
    <property type="component" value="Unassembled WGS sequence"/>
</dbReference>
<dbReference type="RefSeq" id="WP_252113213.1">
    <property type="nucleotide sequence ID" value="NZ_JAMSHT010000001.1"/>
</dbReference>
<organism evidence="2 3">
    <name type="scientific">Sphingomicrobium sediminis</name>
    <dbReference type="NCBI Taxonomy" id="2950949"/>
    <lineage>
        <taxon>Bacteria</taxon>
        <taxon>Pseudomonadati</taxon>
        <taxon>Pseudomonadota</taxon>
        <taxon>Alphaproteobacteria</taxon>
        <taxon>Sphingomonadales</taxon>
        <taxon>Sphingomonadaceae</taxon>
        <taxon>Sphingomicrobium</taxon>
    </lineage>
</organism>
<evidence type="ECO:0000313" key="2">
    <source>
        <dbReference type="EMBL" id="MCM8557277.1"/>
    </source>
</evidence>
<keyword evidence="1" id="KW-1133">Transmembrane helix</keyword>
<keyword evidence="3" id="KW-1185">Reference proteome</keyword>
<name>A0A9X2J4J3_9SPHN</name>
<dbReference type="Pfam" id="PF09933">
    <property type="entry name" value="DUF2165"/>
    <property type="match status" value="1"/>
</dbReference>
<feature type="transmembrane region" description="Helical" evidence="1">
    <location>
        <begin position="103"/>
        <end position="128"/>
    </location>
</feature>
<keyword evidence="1" id="KW-0812">Transmembrane</keyword>
<evidence type="ECO:0000313" key="3">
    <source>
        <dbReference type="Proteomes" id="UP001155128"/>
    </source>
</evidence>
<feature type="transmembrane region" description="Helical" evidence="1">
    <location>
        <begin position="61"/>
        <end position="82"/>
    </location>
</feature>
<accession>A0A9X2J4J3</accession>
<dbReference type="InterPro" id="IPR018681">
    <property type="entry name" value="DUF2165_transmembrane"/>
</dbReference>
<proteinExistence type="predicted"/>
<evidence type="ECO:0000256" key="1">
    <source>
        <dbReference type="SAM" id="Phobius"/>
    </source>
</evidence>
<sequence>MTIRYIKILVVLAAGLQAFLYALQNMANLEAARGAVAYVLSQADNAVYTDSVIPAVTSPGLVSFAMWSIIALELVGGIAVLAGAGRMALSIKGTRRAFNASKWLALSGLGLLVFTWLGLFLAIGGAGFQMWQTEVGGGSLEGAFIYAMTSGLVMLIVAQDEPCWADRTEKVDHRQEGWQEPDRSHR</sequence>
<reference evidence="2" key="1">
    <citation type="submission" date="2022-06" db="EMBL/GenBank/DDBJ databases">
        <title>Sphingomicrobium sedimins sp. nov., a marine bacterium isolated from tidal flat.</title>
        <authorList>
            <person name="Kim C.-H."/>
            <person name="Yoo Y."/>
            <person name="Kim J.-J."/>
        </authorList>
    </citation>
    <scope>NUCLEOTIDE SEQUENCE</scope>
    <source>
        <strain evidence="2">GRR-S6-50</strain>
    </source>
</reference>
<dbReference type="EMBL" id="JAMSHT010000001">
    <property type="protein sequence ID" value="MCM8557277.1"/>
    <property type="molecule type" value="Genomic_DNA"/>
</dbReference>
<dbReference type="AlphaFoldDB" id="A0A9X2J4J3"/>
<feature type="transmembrane region" description="Helical" evidence="1">
    <location>
        <begin position="140"/>
        <end position="158"/>
    </location>
</feature>
<gene>
    <name evidence="2" type="ORF">NDO55_05520</name>
</gene>
<comment type="caution">
    <text evidence="2">The sequence shown here is derived from an EMBL/GenBank/DDBJ whole genome shotgun (WGS) entry which is preliminary data.</text>
</comment>
<keyword evidence="1" id="KW-0472">Membrane</keyword>
<protein>
    <submittedName>
        <fullName evidence="2">DUF2165 domain-containing protein</fullName>
    </submittedName>
</protein>